<evidence type="ECO:0000313" key="2">
    <source>
        <dbReference type="EMBL" id="SFE83330.1"/>
    </source>
</evidence>
<organism evidence="2 3">
    <name type="scientific">Succiniclasticum ruminis DSM 9236</name>
    <dbReference type="NCBI Taxonomy" id="1123323"/>
    <lineage>
        <taxon>Bacteria</taxon>
        <taxon>Bacillati</taxon>
        <taxon>Bacillota</taxon>
        <taxon>Negativicutes</taxon>
        <taxon>Acidaminococcales</taxon>
        <taxon>Acidaminococcaceae</taxon>
        <taxon>Succiniclasticum</taxon>
    </lineage>
</organism>
<evidence type="ECO:0000259" key="1">
    <source>
        <dbReference type="Pfam" id="PF09643"/>
    </source>
</evidence>
<feature type="domain" description="YopX protein" evidence="1">
    <location>
        <begin position="28"/>
        <end position="108"/>
    </location>
</feature>
<name>A0A1I2DTT2_9FIRM</name>
<dbReference type="AlphaFoldDB" id="A0A1I2DTT2"/>
<dbReference type="EMBL" id="FONL01000023">
    <property type="protein sequence ID" value="SFE83330.1"/>
    <property type="molecule type" value="Genomic_DNA"/>
</dbReference>
<dbReference type="Pfam" id="PF09643">
    <property type="entry name" value="YopX"/>
    <property type="match status" value="1"/>
</dbReference>
<dbReference type="SUPFAM" id="SSF159006">
    <property type="entry name" value="YopX-like"/>
    <property type="match status" value="1"/>
</dbReference>
<sequence>MVKVKAKDKECWKIWHYGTMESPSVMKVNGCSVAVVPRTVCESTGLTCKGREVYENDWLAVEGDGETHKFLVAWGETEFRAFEDETISYDLQNVLKSKTCRIIGNLYD</sequence>
<dbReference type="RefSeq" id="WP_093914222.1">
    <property type="nucleotide sequence ID" value="NZ_FONL01000023.1"/>
</dbReference>
<reference evidence="2 3" key="1">
    <citation type="submission" date="2016-10" db="EMBL/GenBank/DDBJ databases">
        <authorList>
            <person name="de Groot N.N."/>
        </authorList>
    </citation>
    <scope>NUCLEOTIDE SEQUENCE [LARGE SCALE GENOMIC DNA]</scope>
    <source>
        <strain evidence="2 3">DSM 9236</strain>
    </source>
</reference>
<evidence type="ECO:0000313" key="3">
    <source>
        <dbReference type="Proteomes" id="UP000198896"/>
    </source>
</evidence>
<accession>A0A1I2DTT2</accession>
<gene>
    <name evidence="2" type="ORF">SAMN05216245_12310</name>
</gene>
<keyword evidence="3" id="KW-1185">Reference proteome</keyword>
<dbReference type="Proteomes" id="UP000198896">
    <property type="component" value="Unassembled WGS sequence"/>
</dbReference>
<protein>
    <recommendedName>
        <fullName evidence="1">YopX protein domain-containing protein</fullName>
    </recommendedName>
</protein>
<dbReference type="InterPro" id="IPR019096">
    <property type="entry name" value="YopX_protein"/>
</dbReference>
<proteinExistence type="predicted"/>
<dbReference type="STRING" id="1123323.SAMN05216245_12310"/>